<dbReference type="Pfam" id="PF18052">
    <property type="entry name" value="Rx_N"/>
    <property type="match status" value="1"/>
</dbReference>
<dbReference type="Proteomes" id="UP000249390">
    <property type="component" value="Unassembled WGS sequence"/>
</dbReference>
<dbReference type="FunFam" id="1.10.10.10:FF:000322">
    <property type="entry name" value="Probable disease resistance protein At1g63360"/>
    <property type="match status" value="1"/>
</dbReference>
<dbReference type="InterPro" id="IPR032675">
    <property type="entry name" value="LRR_dom_sf"/>
</dbReference>
<dbReference type="PANTHER" id="PTHR36766:SF40">
    <property type="entry name" value="DISEASE RESISTANCE PROTEIN RGA3"/>
    <property type="match status" value="1"/>
</dbReference>
<dbReference type="InterPro" id="IPR056789">
    <property type="entry name" value="LRR_R13L1-DRL21"/>
</dbReference>
<keyword evidence="13" id="KW-1185">Reference proteome</keyword>
<dbReference type="Pfam" id="PF00931">
    <property type="entry name" value="NB-ARC"/>
    <property type="match status" value="1"/>
</dbReference>
<dbReference type="InterPro" id="IPR041118">
    <property type="entry name" value="Rx_N"/>
</dbReference>
<keyword evidence="7" id="KW-0067">ATP-binding</keyword>
<evidence type="ECO:0000256" key="4">
    <source>
        <dbReference type="ARBA" id="ARBA00022737"/>
    </source>
</evidence>
<dbReference type="InterPro" id="IPR002182">
    <property type="entry name" value="NB-ARC"/>
</dbReference>
<accession>A0A328DD10</accession>
<keyword evidence="3" id="KW-0433">Leucine-rich repeat</keyword>
<evidence type="ECO:0000259" key="11">
    <source>
        <dbReference type="Pfam" id="PF25019"/>
    </source>
</evidence>
<keyword evidence="5" id="KW-0547">Nucleotide-binding</keyword>
<protein>
    <recommendedName>
        <fullName evidence="14">NB-ARC domain-containing protein</fullName>
    </recommendedName>
</protein>
<evidence type="ECO:0000259" key="10">
    <source>
        <dbReference type="Pfam" id="PF23559"/>
    </source>
</evidence>
<comment type="subcellular location">
    <subcellularLocation>
        <location evidence="1">Plastid</location>
    </subcellularLocation>
</comment>
<evidence type="ECO:0000256" key="7">
    <source>
        <dbReference type="ARBA" id="ARBA00022840"/>
    </source>
</evidence>
<feature type="domain" description="NB-ARC" evidence="8">
    <location>
        <begin position="195"/>
        <end position="362"/>
    </location>
</feature>
<evidence type="ECO:0000256" key="1">
    <source>
        <dbReference type="ARBA" id="ARBA00004474"/>
    </source>
</evidence>
<comment type="caution">
    <text evidence="12">The sequence shown here is derived from an EMBL/GenBank/DDBJ whole genome shotgun (WGS) entry which is preliminary data.</text>
</comment>
<proteinExistence type="inferred from homology"/>
<dbReference type="GO" id="GO:0051607">
    <property type="term" value="P:defense response to virus"/>
    <property type="evidence" value="ECO:0007669"/>
    <property type="project" value="UniProtKB-ARBA"/>
</dbReference>
<evidence type="ECO:0000256" key="2">
    <source>
        <dbReference type="ARBA" id="ARBA00008894"/>
    </source>
</evidence>
<evidence type="ECO:0008006" key="14">
    <source>
        <dbReference type="Google" id="ProtNLM"/>
    </source>
</evidence>
<keyword evidence="6" id="KW-0611">Plant defense</keyword>
<dbReference type="PROSITE" id="PS51450">
    <property type="entry name" value="LRR"/>
    <property type="match status" value="1"/>
</dbReference>
<dbReference type="InterPro" id="IPR058922">
    <property type="entry name" value="WHD_DRP"/>
</dbReference>
<dbReference type="PRINTS" id="PR00364">
    <property type="entry name" value="DISEASERSIST"/>
</dbReference>
<dbReference type="Gene3D" id="3.80.10.10">
    <property type="entry name" value="Ribonuclease Inhibitor"/>
    <property type="match status" value="1"/>
</dbReference>
<dbReference type="GO" id="GO:0005524">
    <property type="term" value="F:ATP binding"/>
    <property type="evidence" value="ECO:0007669"/>
    <property type="project" value="UniProtKB-KW"/>
</dbReference>
<dbReference type="SUPFAM" id="SSF52058">
    <property type="entry name" value="L domain-like"/>
    <property type="match status" value="1"/>
</dbReference>
<sequence>MASQTSKVMDSILQAGVVSAPLQVLIERFSTLAVREINLILGADEEFQKLQRTLERVKAMVGHVEETCLFFSNSISGKAWKMWLEDVKALSYCADDLLDEVVLDLAKHRANLSADANREKQVRDMILSSFKLVVPHQISGIRKQLEEIASEMDALYKTEFTMLGCNTNSKRMQVYSGYSHARSSLVDEVSVIGRERDKNEIVRMLLSTGNLSVVPIIGMAGIGKTTLAQLVYNDDKLVGEFDMKMWVSVSVDFDTIRITKSIIESASLKRCKLSNLDSVQVKLQGLIRGKKFLLVLDDYWSEEYKDWDILSSPFKVGADGSKVLLTTRSMIVSQIVGTVPMYPVERLSDHNSWELVRQRVASNINLTPELEQIGREVARKCSGLPLAAKTLGGMLHFKDDPSEWRSILNSELWDLHSDDNDIFPALALSYYHLPAHLKKCFSYCAIFPKNYDFEMNELVSLWIAEGFVRPPKNMRIEDVGNDYFKNLVWRSFLQSSHVNARGQNKYKMHDLFHNMAQLISARTCLHLNDYQPNEDLIIFKHARHISLDCSCRQPKVLEGCLWFENLMTLTAISESVGNIDVPYDLFLKLKCLRVLDLSGIGLVDLPDSLGHLKHLRYLNLSENDFKRLPESLANLFGLQILKLEQCPNLFYLPRNMKEMVSLEHLQLDIKQLNGMPSGFGRLVNLQSLSAFIVGKTKGCGIGELENMKSLRGCLCIKNLENVQNVNEAKQAMLRMKPFLDKLELEWNEEGSSKRDEEVFFGLEPHQNLKELSITNYSGVLLPSWFKDPLCKISSIYLHKCKSSHILAPLGELQNLESLVIEDMPDWSRVNHDFSGFLSLVSLTIKSIPDLTLWGFFRGSRFGNLRTLHIDDCPKLSNLPSLVDTKHLHSLKINNCPQICSLPADGLPQSLKVLAISYSDILTDRCRVQGADWDKIKSIPKIEIDYVEIDWDMRGV</sequence>
<dbReference type="GO" id="GO:0009536">
    <property type="term" value="C:plastid"/>
    <property type="evidence" value="ECO:0007669"/>
    <property type="project" value="UniProtKB-SubCell"/>
</dbReference>
<feature type="domain" description="Disease resistance protein winged helix" evidence="10">
    <location>
        <begin position="446"/>
        <end position="516"/>
    </location>
</feature>
<dbReference type="GO" id="GO:0043531">
    <property type="term" value="F:ADP binding"/>
    <property type="evidence" value="ECO:0007669"/>
    <property type="project" value="InterPro"/>
</dbReference>
<dbReference type="Pfam" id="PF23559">
    <property type="entry name" value="WHD_DRP"/>
    <property type="match status" value="1"/>
</dbReference>
<evidence type="ECO:0000256" key="3">
    <source>
        <dbReference type="ARBA" id="ARBA00022614"/>
    </source>
</evidence>
<dbReference type="AlphaFoldDB" id="A0A328DD10"/>
<dbReference type="InterPro" id="IPR001611">
    <property type="entry name" value="Leu-rich_rpt"/>
</dbReference>
<feature type="domain" description="R13L1/DRL21-like LRR repeat region" evidence="11">
    <location>
        <begin position="701"/>
        <end position="823"/>
    </location>
</feature>
<dbReference type="SUPFAM" id="SSF52540">
    <property type="entry name" value="P-loop containing nucleoside triphosphate hydrolases"/>
    <property type="match status" value="1"/>
</dbReference>
<evidence type="ECO:0000256" key="6">
    <source>
        <dbReference type="ARBA" id="ARBA00022821"/>
    </source>
</evidence>
<gene>
    <name evidence="12" type="ORF">DM860_017588</name>
</gene>
<evidence type="ECO:0000256" key="5">
    <source>
        <dbReference type="ARBA" id="ARBA00022741"/>
    </source>
</evidence>
<keyword evidence="4" id="KW-0677">Repeat</keyword>
<dbReference type="Pfam" id="PF25019">
    <property type="entry name" value="LRR_R13L1-DRL21"/>
    <property type="match status" value="1"/>
</dbReference>
<dbReference type="InterPro" id="IPR036388">
    <property type="entry name" value="WH-like_DNA-bd_sf"/>
</dbReference>
<dbReference type="InterPro" id="IPR042197">
    <property type="entry name" value="Apaf_helical"/>
</dbReference>
<dbReference type="Gene3D" id="1.10.10.10">
    <property type="entry name" value="Winged helix-like DNA-binding domain superfamily/Winged helix DNA-binding domain"/>
    <property type="match status" value="1"/>
</dbReference>
<dbReference type="EMBL" id="NQVE01000174">
    <property type="protein sequence ID" value="RAL42408.1"/>
    <property type="molecule type" value="Genomic_DNA"/>
</dbReference>
<feature type="domain" description="Disease resistance N-terminal" evidence="9">
    <location>
        <begin position="23"/>
        <end position="114"/>
    </location>
</feature>
<dbReference type="FunFam" id="3.40.50.300:FF:001091">
    <property type="entry name" value="Probable disease resistance protein At1g61300"/>
    <property type="match status" value="1"/>
</dbReference>
<dbReference type="Gene3D" id="3.40.50.300">
    <property type="entry name" value="P-loop containing nucleotide triphosphate hydrolases"/>
    <property type="match status" value="1"/>
</dbReference>
<dbReference type="PANTHER" id="PTHR36766">
    <property type="entry name" value="PLANT BROAD-SPECTRUM MILDEW RESISTANCE PROTEIN RPW8"/>
    <property type="match status" value="1"/>
</dbReference>
<dbReference type="Gene3D" id="1.20.5.4130">
    <property type="match status" value="1"/>
</dbReference>
<name>A0A328DD10_9ASTE</name>
<reference evidence="12 13" key="1">
    <citation type="submission" date="2018-06" db="EMBL/GenBank/DDBJ databases">
        <title>The Genome of Cuscuta australis (Dodder) Provides Insight into the Evolution of Plant Parasitism.</title>
        <authorList>
            <person name="Liu H."/>
        </authorList>
    </citation>
    <scope>NUCLEOTIDE SEQUENCE [LARGE SCALE GENOMIC DNA]</scope>
    <source>
        <strain evidence="13">cv. Yunnan</strain>
        <tissue evidence="12">Vines</tissue>
    </source>
</reference>
<dbReference type="Gene3D" id="1.10.8.430">
    <property type="entry name" value="Helical domain of apoptotic protease-activating factors"/>
    <property type="match status" value="1"/>
</dbReference>
<evidence type="ECO:0000313" key="13">
    <source>
        <dbReference type="Proteomes" id="UP000249390"/>
    </source>
</evidence>
<evidence type="ECO:0000313" key="12">
    <source>
        <dbReference type="EMBL" id="RAL42408.1"/>
    </source>
</evidence>
<dbReference type="InterPro" id="IPR027417">
    <property type="entry name" value="P-loop_NTPase"/>
</dbReference>
<organism evidence="12 13">
    <name type="scientific">Cuscuta australis</name>
    <dbReference type="NCBI Taxonomy" id="267555"/>
    <lineage>
        <taxon>Eukaryota</taxon>
        <taxon>Viridiplantae</taxon>
        <taxon>Streptophyta</taxon>
        <taxon>Embryophyta</taxon>
        <taxon>Tracheophyta</taxon>
        <taxon>Spermatophyta</taxon>
        <taxon>Magnoliopsida</taxon>
        <taxon>eudicotyledons</taxon>
        <taxon>Gunneridae</taxon>
        <taxon>Pentapetalae</taxon>
        <taxon>asterids</taxon>
        <taxon>lamiids</taxon>
        <taxon>Solanales</taxon>
        <taxon>Convolvulaceae</taxon>
        <taxon>Cuscuteae</taxon>
        <taxon>Cuscuta</taxon>
        <taxon>Cuscuta subgen. Grammica</taxon>
        <taxon>Cuscuta sect. Cleistogrammica</taxon>
    </lineage>
</organism>
<evidence type="ECO:0000259" key="9">
    <source>
        <dbReference type="Pfam" id="PF18052"/>
    </source>
</evidence>
<evidence type="ECO:0000259" key="8">
    <source>
        <dbReference type="Pfam" id="PF00931"/>
    </source>
</evidence>
<comment type="similarity">
    <text evidence="2">Belongs to the disease resistance NB-LRR family.</text>
</comment>